<feature type="transmembrane region" description="Helical" evidence="1">
    <location>
        <begin position="12"/>
        <end position="37"/>
    </location>
</feature>
<dbReference type="OrthoDB" id="8435048at2"/>
<feature type="transmembrane region" description="Helical" evidence="1">
    <location>
        <begin position="392"/>
        <end position="425"/>
    </location>
</feature>
<accession>A0A4R3M6N3</accession>
<dbReference type="RefSeq" id="WP_132581267.1">
    <property type="nucleotide sequence ID" value="NZ_SMAJ01000004.1"/>
</dbReference>
<reference evidence="2 3" key="1">
    <citation type="submission" date="2019-03" db="EMBL/GenBank/DDBJ databases">
        <title>Genomic Encyclopedia of Type Strains, Phase IV (KMG-IV): sequencing the most valuable type-strain genomes for metagenomic binning, comparative biology and taxonomic classification.</title>
        <authorList>
            <person name="Goeker M."/>
        </authorList>
    </citation>
    <scope>NUCLEOTIDE SEQUENCE [LARGE SCALE GENOMIC DNA]</scope>
    <source>
        <strain evidence="2 3">DSM 24591</strain>
    </source>
</reference>
<keyword evidence="1" id="KW-0472">Membrane</keyword>
<dbReference type="AlphaFoldDB" id="A0A4R3M6N3"/>
<comment type="caution">
    <text evidence="2">The sequence shown here is derived from an EMBL/GenBank/DDBJ whole genome shotgun (WGS) entry which is preliminary data.</text>
</comment>
<gene>
    <name evidence="2" type="ORF">EDC26_104234</name>
</gene>
<feature type="transmembrane region" description="Helical" evidence="1">
    <location>
        <begin position="161"/>
        <end position="194"/>
    </location>
</feature>
<dbReference type="Proteomes" id="UP000295525">
    <property type="component" value="Unassembled WGS sequence"/>
</dbReference>
<organism evidence="2 3">
    <name type="scientific">Paralcaligenes ureilyticus</name>
    <dbReference type="NCBI Taxonomy" id="627131"/>
    <lineage>
        <taxon>Bacteria</taxon>
        <taxon>Pseudomonadati</taxon>
        <taxon>Pseudomonadota</taxon>
        <taxon>Betaproteobacteria</taxon>
        <taxon>Burkholderiales</taxon>
        <taxon>Alcaligenaceae</taxon>
        <taxon>Paralcaligenes</taxon>
    </lineage>
</organism>
<keyword evidence="1" id="KW-0812">Transmembrane</keyword>
<dbReference type="EMBL" id="SMAJ01000004">
    <property type="protein sequence ID" value="TCT09074.1"/>
    <property type="molecule type" value="Genomic_DNA"/>
</dbReference>
<evidence type="ECO:0000313" key="3">
    <source>
        <dbReference type="Proteomes" id="UP000295525"/>
    </source>
</evidence>
<feature type="transmembrane region" description="Helical" evidence="1">
    <location>
        <begin position="43"/>
        <end position="67"/>
    </location>
</feature>
<protein>
    <recommendedName>
        <fullName evidence="4">Oligosaccharide repeat unit polymerase</fullName>
    </recommendedName>
</protein>
<feature type="transmembrane region" description="Helical" evidence="1">
    <location>
        <begin position="200"/>
        <end position="220"/>
    </location>
</feature>
<keyword evidence="3" id="KW-1185">Reference proteome</keyword>
<sequence length="446" mass="50652">MSMVEKLLRHKLLGFWSLPVFIIFFIIPQAFFAALGYGDYLSLLILIIALVSIGGYLFGGGIALSIFRKRILHIDGWRSIIFHFLLFLYLFSYLCLYMKYGGVPFIDMLVRGGNSDLMRADFYKNQEGVWKVLTYFISILSKGFLPFAIIILFCIKRRVSFYLYLFAFTFISISALEKAPVVFTYIPLLLFTFFNGYKKSFIMFSFIAVLGFSSVSFVALGSDLALNGNIQEGPTYLVSSTHSESPKHALYTPALPATKINVSLADEKSYQFLFYNLDSGNKVEYLINRLIWIPYVTVYDTVLYWQENYKGYVFFSVNRYLSMLFGDRFADLERQVFRFQFGSGEDTTGNANASYMAEAYVGFGFPGIIIFSFLIGMIFGGTVRTGVLPFIYSLPVIALGLISASLLSTLFSGGLIFFVIFVFIFSTRLNPNSANYAPRNEMRSEI</sequence>
<evidence type="ECO:0000256" key="1">
    <source>
        <dbReference type="SAM" id="Phobius"/>
    </source>
</evidence>
<evidence type="ECO:0008006" key="4">
    <source>
        <dbReference type="Google" id="ProtNLM"/>
    </source>
</evidence>
<feature type="transmembrane region" description="Helical" evidence="1">
    <location>
        <begin position="79"/>
        <end position="100"/>
    </location>
</feature>
<feature type="transmembrane region" description="Helical" evidence="1">
    <location>
        <begin position="359"/>
        <end position="380"/>
    </location>
</feature>
<evidence type="ECO:0000313" key="2">
    <source>
        <dbReference type="EMBL" id="TCT09074.1"/>
    </source>
</evidence>
<name>A0A4R3M6N3_9BURK</name>
<keyword evidence="1" id="KW-1133">Transmembrane helix</keyword>
<proteinExistence type="predicted"/>
<feature type="transmembrane region" description="Helical" evidence="1">
    <location>
        <begin position="132"/>
        <end position="154"/>
    </location>
</feature>